<evidence type="ECO:0000256" key="1">
    <source>
        <dbReference type="ARBA" id="ARBA00005336"/>
    </source>
</evidence>
<dbReference type="PANTHER" id="PTHR42715">
    <property type="entry name" value="BETA-GLUCOSIDASE"/>
    <property type="match status" value="1"/>
</dbReference>
<keyword evidence="3" id="KW-1133">Transmembrane helix</keyword>
<dbReference type="InterPro" id="IPR013783">
    <property type="entry name" value="Ig-like_fold"/>
</dbReference>
<evidence type="ECO:0000313" key="5">
    <source>
        <dbReference type="EMBL" id="OZG59502.1"/>
    </source>
</evidence>
<dbReference type="EMBL" id="MWWW01000014">
    <property type="protein sequence ID" value="OZG59502.1"/>
    <property type="molecule type" value="Genomic_DNA"/>
</dbReference>
<gene>
    <name evidence="5" type="ORF">BMYO_1347</name>
</gene>
<dbReference type="Pfam" id="PF01915">
    <property type="entry name" value="Glyco_hydro_3_C"/>
    <property type="match status" value="1"/>
</dbReference>
<dbReference type="InterPro" id="IPR050288">
    <property type="entry name" value="Cellulose_deg_GH3"/>
</dbReference>
<dbReference type="InterPro" id="IPR026891">
    <property type="entry name" value="Fn3-like"/>
</dbReference>
<dbReference type="PANTHER" id="PTHR42715:SF10">
    <property type="entry name" value="BETA-GLUCOSIDASE"/>
    <property type="match status" value="1"/>
</dbReference>
<comment type="caution">
    <text evidence="5">The sequence shown here is derived from an EMBL/GenBank/DDBJ whole genome shotgun (WGS) entry which is preliminary data.</text>
</comment>
<reference evidence="5 6" key="1">
    <citation type="journal article" date="2017" name="BMC Genomics">
        <title>Comparative genomic and phylogenomic analyses of the Bifidobacteriaceae family.</title>
        <authorList>
            <person name="Lugli G.A."/>
            <person name="Milani C."/>
            <person name="Turroni F."/>
            <person name="Duranti S."/>
            <person name="Mancabelli L."/>
            <person name="Mangifesta M."/>
            <person name="Ferrario C."/>
            <person name="Modesto M."/>
            <person name="Mattarelli P."/>
            <person name="Jiri K."/>
            <person name="van Sinderen D."/>
            <person name="Ventura M."/>
        </authorList>
    </citation>
    <scope>NUCLEOTIDE SEQUENCE [LARGE SCALE GENOMIC DNA]</scope>
    <source>
        <strain evidence="5 6">DSM 100196</strain>
    </source>
</reference>
<evidence type="ECO:0000313" key="6">
    <source>
        <dbReference type="Proteomes" id="UP000216871"/>
    </source>
</evidence>
<dbReference type="PRINTS" id="PR00133">
    <property type="entry name" value="GLHYDRLASE3"/>
</dbReference>
<evidence type="ECO:0000256" key="3">
    <source>
        <dbReference type="SAM" id="Phobius"/>
    </source>
</evidence>
<dbReference type="InterPro" id="IPR001764">
    <property type="entry name" value="Glyco_hydro_3_N"/>
</dbReference>
<dbReference type="RefSeq" id="WP_094667789.1">
    <property type="nucleotide sequence ID" value="NZ_MWWW01000014.1"/>
</dbReference>
<dbReference type="SUPFAM" id="SSF51445">
    <property type="entry name" value="(Trans)glycosidases"/>
    <property type="match status" value="1"/>
</dbReference>
<feature type="transmembrane region" description="Helical" evidence="3">
    <location>
        <begin position="20"/>
        <end position="42"/>
    </location>
</feature>
<name>A0A261FK20_9BIFI</name>
<keyword evidence="3" id="KW-0472">Membrane</keyword>
<dbReference type="Gene3D" id="2.60.40.10">
    <property type="entry name" value="Immunoglobulins"/>
    <property type="match status" value="1"/>
</dbReference>
<proteinExistence type="inferred from homology"/>
<dbReference type="InterPro" id="IPR017853">
    <property type="entry name" value="GH"/>
</dbReference>
<comment type="similarity">
    <text evidence="1">Belongs to the glycosyl hydrolase 3 family.</text>
</comment>
<feature type="transmembrane region" description="Helical" evidence="3">
    <location>
        <begin position="933"/>
        <end position="958"/>
    </location>
</feature>
<dbReference type="Proteomes" id="UP000216871">
    <property type="component" value="Unassembled WGS sequence"/>
</dbReference>
<organism evidence="5 6">
    <name type="scientific">Bifidobacterium myosotis</name>
    <dbReference type="NCBI Taxonomy" id="1630166"/>
    <lineage>
        <taxon>Bacteria</taxon>
        <taxon>Bacillati</taxon>
        <taxon>Actinomycetota</taxon>
        <taxon>Actinomycetes</taxon>
        <taxon>Bifidobacteriales</taxon>
        <taxon>Bifidobacteriaceae</taxon>
        <taxon>Bifidobacterium</taxon>
    </lineage>
</organism>
<dbReference type="InterPro" id="IPR036881">
    <property type="entry name" value="Glyco_hydro_3_C_sf"/>
</dbReference>
<dbReference type="SUPFAM" id="SSF52279">
    <property type="entry name" value="Beta-D-glucan exohydrolase, C-terminal domain"/>
    <property type="match status" value="1"/>
</dbReference>
<dbReference type="InterPro" id="IPR002772">
    <property type="entry name" value="Glyco_hydro_3_C"/>
</dbReference>
<keyword evidence="2" id="KW-0378">Hydrolase</keyword>
<dbReference type="SMART" id="SM01217">
    <property type="entry name" value="Fn3_like"/>
    <property type="match status" value="1"/>
</dbReference>
<accession>A0A261FK20</accession>
<dbReference type="InterPro" id="IPR036962">
    <property type="entry name" value="Glyco_hydro_3_N_sf"/>
</dbReference>
<keyword evidence="3" id="KW-0812">Transmembrane</keyword>
<sequence length="983" mass="105801">MTNESSKSTRRQRKPLPLPVSIAMIVIAVALVVAVSIGNIYANKYSDLISVYFNQPTSKVVSATGETTEHFTSDYANDDEREKALATVGADIVREGATLLKNEGDALPLAAKSKISVFGQSSVNPVYGGGGAGSIDTSSAETLLDGLKADGFDINPTLVDFYENGAGKDYRRTSMDAYGEGEFAVNEVPADKYTDEVTGSFDEYGDAAVVVIGREGSESQDLPTGKLATGYTYLQLDDNERDMIAMAEQHFDTVVVLLNTVNPMEIGDLESDDKVDAVLWIGSLGQTGADAVGELLNGTVAPSGHLTDTYAYDSLGAPSIANSGSYSIANSSEMFATSYMAYAEGIYVGYRYYETRYEDVVLGADGVGDYDYTKAVQYPFGYGLSYTDFTWSDYSLKETDGGYDVTVTVSNTGDAAGKDVVEVYMQSPYTDYDREHGIEKSAIELVGYAKTGLLEAGDSETVTIHIDKESMKTYDADGEGTYIVDDGDYYFAAASDAHTALNNILSAKGKSTADGMDEDGDAAFAGKVHVGAQDTRTYAKSMATGTKITNQFTDVDLRSYDGSFTYLSRSDWTGTWPKTYESGSWTAPDEFVDALKIDTEQTEPESAPVTNSQDANYGKLNVSMLMDTDYDDDAWDALIEQMSVTELDQLVRIGGYATKSVDSTQLPATVDKDGPAGISSTLVGGENGMGYPSEIVLAATWNDDLAEKFGKAIGEDSINLGVAVWYAPACNIHRSPYGGRMFEYFSEDSMLSGAMTAGVVAGAASKGVIATVKHFALNDQETNRMGLAVFANEQTVREIYLKPFEMAVRDGGASAMMASMNRIGSRWTGGHKGLMTSTLRDEWGFKGFVVTDQASYNVFAYEDMREGLEAGTDLWLNTDAQLWKLSNADMTDGVVANMQRAAKHISYAISRSNAMNGLSANSKIVKVTPLWRWGMYALDGVVTVSAIALVGVAILHIVRRRRTAATVLAVLPADNTSGKPDMK</sequence>
<feature type="domain" description="Fibronectin type III-like" evidence="4">
    <location>
        <begin position="419"/>
        <end position="497"/>
    </location>
</feature>
<dbReference type="Pfam" id="PF14310">
    <property type="entry name" value="Fn3-like"/>
    <property type="match status" value="1"/>
</dbReference>
<dbReference type="Gene3D" id="3.40.50.1700">
    <property type="entry name" value="Glycoside hydrolase family 3 C-terminal domain"/>
    <property type="match status" value="1"/>
</dbReference>
<dbReference type="Pfam" id="PF00933">
    <property type="entry name" value="Glyco_hydro_3"/>
    <property type="match status" value="1"/>
</dbReference>
<dbReference type="OrthoDB" id="3187562at2"/>
<keyword evidence="6" id="KW-1185">Reference proteome</keyword>
<dbReference type="AlphaFoldDB" id="A0A261FK20"/>
<dbReference type="GO" id="GO:0004553">
    <property type="term" value="F:hydrolase activity, hydrolyzing O-glycosyl compounds"/>
    <property type="evidence" value="ECO:0007669"/>
    <property type="project" value="InterPro"/>
</dbReference>
<protein>
    <submittedName>
        <fullName evidence="5">Beta-glucosidase</fullName>
    </submittedName>
</protein>
<dbReference type="GO" id="GO:0005975">
    <property type="term" value="P:carbohydrate metabolic process"/>
    <property type="evidence" value="ECO:0007669"/>
    <property type="project" value="InterPro"/>
</dbReference>
<evidence type="ECO:0000259" key="4">
    <source>
        <dbReference type="SMART" id="SM01217"/>
    </source>
</evidence>
<evidence type="ECO:0000256" key="2">
    <source>
        <dbReference type="ARBA" id="ARBA00022801"/>
    </source>
</evidence>
<dbReference type="Gene3D" id="3.20.20.300">
    <property type="entry name" value="Glycoside hydrolase, family 3, N-terminal domain"/>
    <property type="match status" value="1"/>
</dbReference>